<gene>
    <name evidence="2" type="ORF">CLV58_1073</name>
</gene>
<dbReference type="AlphaFoldDB" id="A0A2T0T2K8"/>
<accession>A0A2T0T2K8</accession>
<dbReference type="SUPFAM" id="SSF53098">
    <property type="entry name" value="Ribonuclease H-like"/>
    <property type="match status" value="1"/>
</dbReference>
<reference evidence="2 3" key="1">
    <citation type="submission" date="2018-03" db="EMBL/GenBank/DDBJ databases">
        <title>Genomic Encyclopedia of Archaeal and Bacterial Type Strains, Phase II (KMG-II): from individual species to whole genera.</title>
        <authorList>
            <person name="Goeker M."/>
        </authorList>
    </citation>
    <scope>NUCLEOTIDE SEQUENCE [LARGE SCALE GENOMIC DNA]</scope>
    <source>
        <strain evidence="2 3">DSM 28354</strain>
    </source>
</reference>
<evidence type="ECO:0000313" key="3">
    <source>
        <dbReference type="Proteomes" id="UP000238375"/>
    </source>
</evidence>
<dbReference type="EMBL" id="PVTE01000007">
    <property type="protein sequence ID" value="PRY39910.1"/>
    <property type="molecule type" value="Genomic_DNA"/>
</dbReference>
<dbReference type="PANTHER" id="PTHR46889">
    <property type="entry name" value="TRANSPOSASE INSF FOR INSERTION SEQUENCE IS3B-RELATED"/>
    <property type="match status" value="1"/>
</dbReference>
<dbReference type="GO" id="GO:0003676">
    <property type="term" value="F:nucleic acid binding"/>
    <property type="evidence" value="ECO:0007669"/>
    <property type="project" value="InterPro"/>
</dbReference>
<evidence type="ECO:0000259" key="1">
    <source>
        <dbReference type="Pfam" id="PF13683"/>
    </source>
</evidence>
<dbReference type="InterPro" id="IPR001584">
    <property type="entry name" value="Integrase_cat-core"/>
</dbReference>
<feature type="domain" description="Integrase catalytic" evidence="1">
    <location>
        <begin position="49"/>
        <end position="106"/>
    </location>
</feature>
<dbReference type="Pfam" id="PF13683">
    <property type="entry name" value="rve_3"/>
    <property type="match status" value="1"/>
</dbReference>
<dbReference type="Gene3D" id="3.30.420.10">
    <property type="entry name" value="Ribonuclease H-like superfamily/Ribonuclease H"/>
    <property type="match status" value="1"/>
</dbReference>
<evidence type="ECO:0000313" key="2">
    <source>
        <dbReference type="EMBL" id="PRY39910.1"/>
    </source>
</evidence>
<dbReference type="Proteomes" id="UP000238375">
    <property type="component" value="Unassembled WGS sequence"/>
</dbReference>
<dbReference type="GO" id="GO:0015074">
    <property type="term" value="P:DNA integration"/>
    <property type="evidence" value="ECO:0007669"/>
    <property type="project" value="InterPro"/>
</dbReference>
<dbReference type="InterPro" id="IPR036397">
    <property type="entry name" value="RNaseH_sf"/>
</dbReference>
<comment type="caution">
    <text evidence="2">The sequence shown here is derived from an EMBL/GenBank/DDBJ whole genome shotgun (WGS) entry which is preliminary data.</text>
</comment>
<dbReference type="InterPro" id="IPR012337">
    <property type="entry name" value="RNaseH-like_sf"/>
</dbReference>
<dbReference type="PANTHER" id="PTHR46889:SF4">
    <property type="entry name" value="TRANSPOSASE INSO FOR INSERTION SEQUENCE ELEMENT IS911B-RELATED"/>
    <property type="match status" value="1"/>
</dbReference>
<keyword evidence="3" id="KW-1185">Reference proteome</keyword>
<name>A0A2T0T2K8_9BACT</name>
<dbReference type="InterPro" id="IPR050900">
    <property type="entry name" value="Transposase_IS3/IS150/IS904"/>
</dbReference>
<organism evidence="2 3">
    <name type="scientific">Spirosoma oryzae</name>
    <dbReference type="NCBI Taxonomy" id="1469603"/>
    <lineage>
        <taxon>Bacteria</taxon>
        <taxon>Pseudomonadati</taxon>
        <taxon>Bacteroidota</taxon>
        <taxon>Cytophagia</taxon>
        <taxon>Cytophagales</taxon>
        <taxon>Cytophagaceae</taxon>
        <taxon>Spirosoma</taxon>
    </lineage>
</organism>
<proteinExistence type="predicted"/>
<sequence length="119" mass="13376">MRDELVITALRRALLGRQPADGLVLHSDRGGQYASKGFRKLLAGQDLQSMSRAGECYDNAVAESFWSRLKAEVMESGVFLSLEDARAAIGDYIDNYYNVMRKHSNLHPIQFESKHISQS</sequence>
<protein>
    <submittedName>
        <fullName evidence="2">Integrase-like protein</fullName>
    </submittedName>
</protein>